<dbReference type="RefSeq" id="WP_070099074.1">
    <property type="nucleotide sequence ID" value="NZ_BLYL01000001.1"/>
</dbReference>
<dbReference type="SUPFAM" id="SSF116734">
    <property type="entry name" value="DNA methylase specificity domain"/>
    <property type="match status" value="2"/>
</dbReference>
<dbReference type="InterPro" id="IPR044946">
    <property type="entry name" value="Restrct_endonuc_typeI_TRD_sf"/>
</dbReference>
<reference evidence="5" key="1">
    <citation type="submission" date="2020-06" db="EMBL/GenBank/DDBJ databases">
        <title>Characterization of fructooligosaccharide metabolism and fructooligosaccharide-degrading enzymes in human commensal butyrate producers.</title>
        <authorList>
            <person name="Tanno H."/>
            <person name="Fujii T."/>
            <person name="Hirano K."/>
            <person name="Maeno S."/>
            <person name="Tonozuka T."/>
            <person name="Sakamoto M."/>
            <person name="Ohkuma M."/>
            <person name="Tochio T."/>
            <person name="Endo A."/>
        </authorList>
    </citation>
    <scope>NUCLEOTIDE SEQUENCE</scope>
    <source>
        <strain evidence="5">JCM 31265</strain>
    </source>
</reference>
<evidence type="ECO:0000313" key="6">
    <source>
        <dbReference type="Proteomes" id="UP000660047"/>
    </source>
</evidence>
<keyword evidence="2" id="KW-0680">Restriction system</keyword>
<organism evidence="5 6">
    <name type="scientific">Coprococcus eutactus</name>
    <dbReference type="NCBI Taxonomy" id="33043"/>
    <lineage>
        <taxon>Bacteria</taxon>
        <taxon>Bacillati</taxon>
        <taxon>Bacillota</taxon>
        <taxon>Clostridia</taxon>
        <taxon>Lachnospirales</taxon>
        <taxon>Lachnospiraceae</taxon>
        <taxon>Coprococcus</taxon>
    </lineage>
</organism>
<proteinExistence type="inferred from homology"/>
<evidence type="ECO:0000313" key="5">
    <source>
        <dbReference type="EMBL" id="GFO92973.1"/>
    </source>
</evidence>
<evidence type="ECO:0000256" key="1">
    <source>
        <dbReference type="ARBA" id="ARBA00010923"/>
    </source>
</evidence>
<dbReference type="Pfam" id="PF01420">
    <property type="entry name" value="Methylase_S"/>
    <property type="match status" value="1"/>
</dbReference>
<dbReference type="GO" id="GO:0003677">
    <property type="term" value="F:DNA binding"/>
    <property type="evidence" value="ECO:0007669"/>
    <property type="project" value="UniProtKB-KW"/>
</dbReference>
<dbReference type="InterPro" id="IPR052021">
    <property type="entry name" value="Type-I_RS_S_subunit"/>
</dbReference>
<dbReference type="PANTHER" id="PTHR30408">
    <property type="entry name" value="TYPE-1 RESTRICTION ENZYME ECOKI SPECIFICITY PROTEIN"/>
    <property type="match status" value="1"/>
</dbReference>
<sequence length="384" mass="43983">MKVRIGDLTKIRTGKLDANAASMDGQYPFFTCSKEPLRISTYSYDCECVLVAGNGDLNVKYYNGKFDAYQRTYIIENNNVEKLYLPYLYYFLETYIEELRKQAIGGVIKYIKICNLSDAVIELPSIEKQKKIVKILKSSKKCLDMRNTQMAFLDGLIKARFVEMFGDAVANPKKWPVKKLKDLSVQINSGNTPKGGSENYVKEGIAFFRSQNVWKNRLEMEDIAYIDAKTHANMKRSSLKHGDILMTKTGRINTENSSLGRAALYLGEDDMANVNGHVYFIRLKPGVSNMFVLRILVSPEYVDLIRGVCVGGIDKRQLNKEHIEDFPIICPPTDMVNEYVKFVCQVDKSKLLSLIKLLEQLITYLYNVFIIYRQDKGKEVENHE</sequence>
<dbReference type="PANTHER" id="PTHR30408:SF12">
    <property type="entry name" value="TYPE I RESTRICTION ENZYME MJAVIII SPECIFICITY SUBUNIT"/>
    <property type="match status" value="1"/>
</dbReference>
<dbReference type="Gene3D" id="3.90.220.20">
    <property type="entry name" value="DNA methylase specificity domains"/>
    <property type="match status" value="2"/>
</dbReference>
<dbReference type="InterPro" id="IPR000055">
    <property type="entry name" value="Restrct_endonuc_typeI_TRD"/>
</dbReference>
<comment type="similarity">
    <text evidence="1">Belongs to the type-I restriction system S methylase family.</text>
</comment>
<keyword evidence="3" id="KW-0238">DNA-binding</keyword>
<dbReference type="Proteomes" id="UP000660047">
    <property type="component" value="Unassembled WGS sequence"/>
</dbReference>
<name>A0AAI9NX08_9FIRM</name>
<evidence type="ECO:0000256" key="3">
    <source>
        <dbReference type="ARBA" id="ARBA00023125"/>
    </source>
</evidence>
<dbReference type="GO" id="GO:0009307">
    <property type="term" value="P:DNA restriction-modification system"/>
    <property type="evidence" value="ECO:0007669"/>
    <property type="project" value="UniProtKB-KW"/>
</dbReference>
<feature type="domain" description="Type I restriction modification DNA specificity" evidence="4">
    <location>
        <begin position="2"/>
        <end position="147"/>
    </location>
</feature>
<protein>
    <recommendedName>
        <fullName evidence="4">Type I restriction modification DNA specificity domain-containing protein</fullName>
    </recommendedName>
</protein>
<gene>
    <name evidence="5" type="ORF">COEU31_00190</name>
</gene>
<evidence type="ECO:0000256" key="2">
    <source>
        <dbReference type="ARBA" id="ARBA00022747"/>
    </source>
</evidence>
<evidence type="ECO:0000259" key="4">
    <source>
        <dbReference type="Pfam" id="PF01420"/>
    </source>
</evidence>
<accession>A0AAI9NX08</accession>
<comment type="caution">
    <text evidence="5">The sequence shown here is derived from an EMBL/GenBank/DDBJ whole genome shotgun (WGS) entry which is preliminary data.</text>
</comment>
<dbReference type="AlphaFoldDB" id="A0AAI9NX08"/>
<dbReference type="EMBL" id="BLYL01000001">
    <property type="protein sequence ID" value="GFO92973.1"/>
    <property type="molecule type" value="Genomic_DNA"/>
</dbReference>